<evidence type="ECO:0000256" key="1">
    <source>
        <dbReference type="SAM" id="Phobius"/>
    </source>
</evidence>
<keyword evidence="1" id="KW-1133">Transmembrane helix</keyword>
<reference evidence="4 6" key="1">
    <citation type="submission" date="2023-03" db="EMBL/GenBank/DDBJ databases">
        <authorList>
            <person name="Shen W."/>
            <person name="Cai J."/>
        </authorList>
    </citation>
    <scope>NUCLEOTIDE SEQUENCE</scope>
    <source>
        <strain evidence="4">P55-2</strain>
        <strain evidence="3 6">P72-2</strain>
    </source>
</reference>
<dbReference type="Pfam" id="PF04892">
    <property type="entry name" value="VanZ"/>
    <property type="match status" value="1"/>
</dbReference>
<feature type="transmembrane region" description="Helical" evidence="1">
    <location>
        <begin position="137"/>
        <end position="156"/>
    </location>
</feature>
<feature type="transmembrane region" description="Helical" evidence="1">
    <location>
        <begin position="70"/>
        <end position="90"/>
    </location>
</feature>
<feature type="transmembrane region" description="Helical" evidence="1">
    <location>
        <begin position="44"/>
        <end position="61"/>
    </location>
</feature>
<name>A0AAP5U1W3_9ENTE</name>
<dbReference type="AlphaFoldDB" id="A0AAP5U1W3"/>
<dbReference type="Proteomes" id="UP001256547">
    <property type="component" value="Unassembled WGS sequence"/>
</dbReference>
<dbReference type="EMBL" id="JARPYR010000040">
    <property type="protein sequence ID" value="MDT2597932.1"/>
    <property type="molecule type" value="Genomic_DNA"/>
</dbReference>
<evidence type="ECO:0000313" key="4">
    <source>
        <dbReference type="EMBL" id="MDT2638373.1"/>
    </source>
</evidence>
<feature type="domain" description="VanZ-like" evidence="2">
    <location>
        <begin position="77"/>
        <end position="179"/>
    </location>
</feature>
<evidence type="ECO:0000313" key="6">
    <source>
        <dbReference type="Proteomes" id="UP001256547"/>
    </source>
</evidence>
<sequence>MKKVIAGIISLIISYGMVYYLVLPTLENYPRLAGMVQRSEYTDGALWFFIFLSLWLFYWQWEQRKIWNSYLYLFYSCYLLLLFIMLFTKAPAYHSFNLNPMTLYLNNPQQMIELLLNVGYFIPLGCLYGMRAEKVEALVIALLTIIGIETIQYIFYLGTFDILDILTNLAGCIIGYQLFGQIKKRLASISSD</sequence>
<keyword evidence="1" id="KW-0812">Transmembrane</keyword>
<proteinExistence type="predicted"/>
<dbReference type="RefSeq" id="WP_137604493.1">
    <property type="nucleotide sequence ID" value="NZ_JARPYR010000040.1"/>
</dbReference>
<dbReference type="EMBL" id="JARPYT010000028">
    <property type="protein sequence ID" value="MDT2638373.1"/>
    <property type="molecule type" value="Genomic_DNA"/>
</dbReference>
<organism evidence="4 5">
    <name type="scientific">Enterococcus dongliensis</name>
    <dbReference type="NCBI Taxonomy" id="2559925"/>
    <lineage>
        <taxon>Bacteria</taxon>
        <taxon>Bacillati</taxon>
        <taxon>Bacillota</taxon>
        <taxon>Bacilli</taxon>
        <taxon>Lactobacillales</taxon>
        <taxon>Enterococcaceae</taxon>
        <taxon>Enterococcus</taxon>
    </lineage>
</organism>
<protein>
    <submittedName>
        <fullName evidence="4">VanZ family protein</fullName>
    </submittedName>
</protein>
<feature type="transmembrane region" description="Helical" evidence="1">
    <location>
        <begin position="110"/>
        <end position="130"/>
    </location>
</feature>
<accession>A0AAP5U1W3</accession>
<evidence type="ECO:0000313" key="5">
    <source>
        <dbReference type="Proteomes" id="UP001245561"/>
    </source>
</evidence>
<keyword evidence="1" id="KW-0472">Membrane</keyword>
<dbReference type="InterPro" id="IPR006976">
    <property type="entry name" value="VanZ-like"/>
</dbReference>
<evidence type="ECO:0000259" key="2">
    <source>
        <dbReference type="Pfam" id="PF04892"/>
    </source>
</evidence>
<comment type="caution">
    <text evidence="4">The sequence shown here is derived from an EMBL/GenBank/DDBJ whole genome shotgun (WGS) entry which is preliminary data.</text>
</comment>
<evidence type="ECO:0000313" key="3">
    <source>
        <dbReference type="EMBL" id="MDT2597932.1"/>
    </source>
</evidence>
<keyword evidence="6" id="KW-1185">Reference proteome</keyword>
<gene>
    <name evidence="4" type="ORF">P7D36_12860</name>
    <name evidence="3" type="ORF">P7D39_13075</name>
</gene>
<feature type="transmembrane region" description="Helical" evidence="1">
    <location>
        <begin position="5"/>
        <end position="24"/>
    </location>
</feature>
<dbReference type="Proteomes" id="UP001245561">
    <property type="component" value="Unassembled WGS sequence"/>
</dbReference>